<organism evidence="2 3">
    <name type="scientific">Colletotrichum kahawae</name>
    <name type="common">Coffee berry disease fungus</name>
    <dbReference type="NCBI Taxonomy" id="34407"/>
    <lineage>
        <taxon>Eukaryota</taxon>
        <taxon>Fungi</taxon>
        <taxon>Dikarya</taxon>
        <taxon>Ascomycota</taxon>
        <taxon>Pezizomycotina</taxon>
        <taxon>Sordariomycetes</taxon>
        <taxon>Hypocreomycetidae</taxon>
        <taxon>Glomerellales</taxon>
        <taxon>Glomerellaceae</taxon>
        <taxon>Colletotrichum</taxon>
        <taxon>Colletotrichum gloeosporioides species complex</taxon>
    </lineage>
</organism>
<gene>
    <name evidence="2" type="ORF">CKAH01_01045</name>
</gene>
<keyword evidence="3" id="KW-1185">Reference proteome</keyword>
<dbReference type="AlphaFoldDB" id="A0AAD9YDT2"/>
<name>A0AAD9YDT2_COLKA</name>
<protein>
    <submittedName>
        <fullName evidence="2">Uncharacterized protein</fullName>
    </submittedName>
</protein>
<feature type="region of interest" description="Disordered" evidence="1">
    <location>
        <begin position="134"/>
        <end position="153"/>
    </location>
</feature>
<evidence type="ECO:0000256" key="1">
    <source>
        <dbReference type="SAM" id="MobiDB-lite"/>
    </source>
</evidence>
<evidence type="ECO:0000313" key="3">
    <source>
        <dbReference type="Proteomes" id="UP001281614"/>
    </source>
</evidence>
<reference evidence="2" key="1">
    <citation type="submission" date="2023-02" db="EMBL/GenBank/DDBJ databases">
        <title>Colletotrichum kahawae CIFC_Que2 genome sequencing and assembly.</title>
        <authorList>
            <person name="Baroncelli R."/>
        </authorList>
    </citation>
    <scope>NUCLEOTIDE SEQUENCE</scope>
    <source>
        <strain evidence="2">CIFC_Que2</strain>
    </source>
</reference>
<dbReference type="EMBL" id="VYYT01000222">
    <property type="protein sequence ID" value="KAK2755153.1"/>
    <property type="molecule type" value="Genomic_DNA"/>
</dbReference>
<feature type="compositionally biased region" description="Low complexity" evidence="1">
    <location>
        <begin position="141"/>
        <end position="153"/>
    </location>
</feature>
<proteinExistence type="predicted"/>
<evidence type="ECO:0000313" key="2">
    <source>
        <dbReference type="EMBL" id="KAK2755153.1"/>
    </source>
</evidence>
<sequence>MRRSFLLLSPCWTTSSRLLPRPSQLLGVPTSCGSFDLAWMTRKYGQQLLSLDNGRCCLPLESEHSRTRLMTLAAPSQPNTSHPAPICTTSRWTTGRANIGCRPPQVACAEQSHHKTKVDIRKLEPERQSRCPACVHLTARNPSAPSPNASPAE</sequence>
<comment type="caution">
    <text evidence="2">The sequence shown here is derived from an EMBL/GenBank/DDBJ whole genome shotgun (WGS) entry which is preliminary data.</text>
</comment>
<accession>A0AAD9YDT2</accession>
<dbReference type="Proteomes" id="UP001281614">
    <property type="component" value="Unassembled WGS sequence"/>
</dbReference>